<evidence type="ECO:0000313" key="1">
    <source>
        <dbReference type="EMBL" id="RUS92200.1"/>
    </source>
</evidence>
<sequence length="349" mass="37875">YLISTVAHVDVLCERTVWEGVLEVVRVHAGAMGNHQRVRGCCHGNHPAGLCHAAQPRDVRLDHVHAARLEQLAEPVAAVLVLASGQHYVTAAQVLPHLGTHSAECRLTLLVGMGQKWGRAAGASDRALRYQSSLSSIDKQNGHLFPPAFVKLDVFPEPLISIAGTIRTGNLGTNKPKRFCDVRPPGSAVHGQPILGLPAWSTVRGSQPHTGKMVYLYGQPLTAVIERGSEHLIPHQFHISRVLALHEPTQVFLYDIAGRLPADGDTNAYSAVIRFHLHSHTENSIDAPRLPSGCVLRVAAHGRGHRRQTAIQPMAVRHVMTVGPGIPTSSLLAQCADTFDPRETFCARH</sequence>
<feature type="non-terminal residue" evidence="1">
    <location>
        <position position="349"/>
    </location>
</feature>
<dbReference type="AlphaFoldDB" id="A0A3S1BYS2"/>
<dbReference type="Proteomes" id="UP000271974">
    <property type="component" value="Unassembled WGS sequence"/>
</dbReference>
<proteinExistence type="predicted"/>
<protein>
    <submittedName>
        <fullName evidence="1">Uncharacterized protein</fullName>
    </submittedName>
</protein>
<feature type="non-terminal residue" evidence="1">
    <location>
        <position position="1"/>
    </location>
</feature>
<evidence type="ECO:0000313" key="2">
    <source>
        <dbReference type="Proteomes" id="UP000271974"/>
    </source>
</evidence>
<dbReference type="EMBL" id="RQTK01000001">
    <property type="protein sequence ID" value="RUS92200.1"/>
    <property type="molecule type" value="Genomic_DNA"/>
</dbReference>
<name>A0A3S1BYS2_ELYCH</name>
<reference evidence="1 2" key="1">
    <citation type="submission" date="2019-01" db="EMBL/GenBank/DDBJ databases">
        <title>A draft genome assembly of the solar-powered sea slug Elysia chlorotica.</title>
        <authorList>
            <person name="Cai H."/>
            <person name="Li Q."/>
            <person name="Fang X."/>
            <person name="Li J."/>
            <person name="Curtis N.E."/>
            <person name="Altenburger A."/>
            <person name="Shibata T."/>
            <person name="Feng M."/>
            <person name="Maeda T."/>
            <person name="Schwartz J.A."/>
            <person name="Shigenobu S."/>
            <person name="Lundholm N."/>
            <person name="Nishiyama T."/>
            <person name="Yang H."/>
            <person name="Hasebe M."/>
            <person name="Li S."/>
            <person name="Pierce S.K."/>
            <person name="Wang J."/>
        </authorList>
    </citation>
    <scope>NUCLEOTIDE SEQUENCE [LARGE SCALE GENOMIC DNA]</scope>
    <source>
        <strain evidence="1">EC2010</strain>
        <tissue evidence="1">Whole organism of an adult</tissue>
    </source>
</reference>
<accession>A0A3S1BYS2</accession>
<comment type="caution">
    <text evidence="1">The sequence shown here is derived from an EMBL/GenBank/DDBJ whole genome shotgun (WGS) entry which is preliminary data.</text>
</comment>
<keyword evidence="2" id="KW-1185">Reference proteome</keyword>
<organism evidence="1 2">
    <name type="scientific">Elysia chlorotica</name>
    <name type="common">Eastern emerald elysia</name>
    <name type="synonym">Sea slug</name>
    <dbReference type="NCBI Taxonomy" id="188477"/>
    <lineage>
        <taxon>Eukaryota</taxon>
        <taxon>Metazoa</taxon>
        <taxon>Spiralia</taxon>
        <taxon>Lophotrochozoa</taxon>
        <taxon>Mollusca</taxon>
        <taxon>Gastropoda</taxon>
        <taxon>Heterobranchia</taxon>
        <taxon>Euthyneura</taxon>
        <taxon>Panpulmonata</taxon>
        <taxon>Sacoglossa</taxon>
        <taxon>Placobranchoidea</taxon>
        <taxon>Plakobranchidae</taxon>
        <taxon>Elysia</taxon>
    </lineage>
</organism>
<gene>
    <name evidence="1" type="ORF">EGW08_000053</name>
</gene>